<evidence type="ECO:0000256" key="4">
    <source>
        <dbReference type="SAM" id="Phobius"/>
    </source>
</evidence>
<sequence>MFLLTKTRNHVSPDYQKLEDIETRESSPSDTETFYQTNHRGDYRPAFYGLSIAYLVTVIIGLSLWKLECNPDSSATGRSQIDIPRNQNILFQKAGEHELKSDSKGIDDPWASLIPSMTFSTSHKVHSLLTPVAGKGFVEVDGQHYCISMFHQLHCIAALKTAFETKNLDNEHLGHCLDYLRQGVMCAGDMTLEPLLRLGTEEVQVVNGWGVEHRCRSFESMKGFAERHRYLNTTGIH</sequence>
<dbReference type="GeneID" id="41982438"/>
<evidence type="ECO:0000313" key="5">
    <source>
        <dbReference type="EMBL" id="TVY29052.1"/>
    </source>
</evidence>
<dbReference type="Proteomes" id="UP000431533">
    <property type="component" value="Unassembled WGS sequence"/>
</dbReference>
<keyword evidence="4" id="KW-0812">Transmembrane</keyword>
<feature type="transmembrane region" description="Helical" evidence="4">
    <location>
        <begin position="46"/>
        <end position="65"/>
    </location>
</feature>
<comment type="similarity">
    <text evidence="3">Belongs to the ustYa family.</text>
</comment>
<proteinExistence type="inferred from homology"/>
<evidence type="ECO:0000256" key="1">
    <source>
        <dbReference type="ARBA" id="ARBA00004685"/>
    </source>
</evidence>
<keyword evidence="6" id="KW-1185">Reference proteome</keyword>
<evidence type="ECO:0000256" key="2">
    <source>
        <dbReference type="ARBA" id="ARBA00023002"/>
    </source>
</evidence>
<organism evidence="5 6">
    <name type="scientific">Lachnellula hyalina</name>
    <dbReference type="NCBI Taxonomy" id="1316788"/>
    <lineage>
        <taxon>Eukaryota</taxon>
        <taxon>Fungi</taxon>
        <taxon>Dikarya</taxon>
        <taxon>Ascomycota</taxon>
        <taxon>Pezizomycotina</taxon>
        <taxon>Leotiomycetes</taxon>
        <taxon>Helotiales</taxon>
        <taxon>Lachnaceae</taxon>
        <taxon>Lachnellula</taxon>
    </lineage>
</organism>
<dbReference type="GO" id="GO:0043386">
    <property type="term" value="P:mycotoxin biosynthetic process"/>
    <property type="evidence" value="ECO:0007669"/>
    <property type="project" value="InterPro"/>
</dbReference>
<keyword evidence="2" id="KW-0560">Oxidoreductase</keyword>
<comment type="pathway">
    <text evidence="1">Mycotoxin biosynthesis.</text>
</comment>
<dbReference type="EMBL" id="QGMH01000023">
    <property type="protein sequence ID" value="TVY29052.1"/>
    <property type="molecule type" value="Genomic_DNA"/>
</dbReference>
<gene>
    <name evidence="5" type="primary">ustYa_0</name>
    <name evidence="5" type="ORF">LHYA1_G002240</name>
</gene>
<dbReference type="PANTHER" id="PTHR33365:SF11">
    <property type="entry name" value="TAT PATHWAY SIGNAL SEQUENCE"/>
    <property type="match status" value="1"/>
</dbReference>
<comment type="caution">
    <text evidence="5">The sequence shown here is derived from an EMBL/GenBank/DDBJ whole genome shotgun (WGS) entry which is preliminary data.</text>
</comment>
<keyword evidence="4" id="KW-1133">Transmembrane helix</keyword>
<reference evidence="5 6" key="1">
    <citation type="submission" date="2018-05" db="EMBL/GenBank/DDBJ databases">
        <title>Genome sequencing and assembly of the regulated plant pathogen Lachnellula willkommii and related sister species for the development of diagnostic species identification markers.</title>
        <authorList>
            <person name="Giroux E."/>
            <person name="Bilodeau G."/>
        </authorList>
    </citation>
    <scope>NUCLEOTIDE SEQUENCE [LARGE SCALE GENOMIC DNA]</scope>
    <source>
        <strain evidence="5 6">CBS 185.66</strain>
    </source>
</reference>
<dbReference type="OrthoDB" id="3687641at2759"/>
<dbReference type="PANTHER" id="PTHR33365">
    <property type="entry name" value="YALI0B05434P"/>
    <property type="match status" value="1"/>
</dbReference>
<dbReference type="InterPro" id="IPR021765">
    <property type="entry name" value="UstYa-like"/>
</dbReference>
<name>A0A8H8U0L5_9HELO</name>
<dbReference type="AlphaFoldDB" id="A0A8H8U0L5"/>
<evidence type="ECO:0000313" key="6">
    <source>
        <dbReference type="Proteomes" id="UP000431533"/>
    </source>
</evidence>
<dbReference type="GO" id="GO:0016491">
    <property type="term" value="F:oxidoreductase activity"/>
    <property type="evidence" value="ECO:0007669"/>
    <property type="project" value="UniProtKB-KW"/>
</dbReference>
<evidence type="ECO:0000256" key="3">
    <source>
        <dbReference type="ARBA" id="ARBA00035112"/>
    </source>
</evidence>
<protein>
    <submittedName>
        <fullName evidence="5">Oxidase</fullName>
    </submittedName>
</protein>
<accession>A0A8H8U0L5</accession>
<dbReference type="Pfam" id="PF11807">
    <property type="entry name" value="UstYa"/>
    <property type="match status" value="1"/>
</dbReference>
<keyword evidence="4" id="KW-0472">Membrane</keyword>
<dbReference type="RefSeq" id="XP_031007840.1">
    <property type="nucleotide sequence ID" value="XM_031147217.1"/>
</dbReference>